<comment type="caution">
    <text evidence="2">The sequence shown here is derived from an EMBL/GenBank/DDBJ whole genome shotgun (WGS) entry which is preliminary data.</text>
</comment>
<dbReference type="InterPro" id="IPR036249">
    <property type="entry name" value="Thioredoxin-like_sf"/>
</dbReference>
<evidence type="ECO:0008006" key="4">
    <source>
        <dbReference type="Google" id="ProtNLM"/>
    </source>
</evidence>
<reference evidence="2 3" key="1">
    <citation type="submission" date="2019-10" db="EMBL/GenBank/DDBJ databases">
        <title>New species of Slilvanegrellaceae.</title>
        <authorList>
            <person name="Pitt A."/>
            <person name="Hahn M.W."/>
        </authorList>
    </citation>
    <scope>NUCLEOTIDE SEQUENCE [LARGE SCALE GENOMIC DNA]</scope>
    <source>
        <strain evidence="2 3">SP-Ram-0.45-NSY-1</strain>
    </source>
</reference>
<sequence>MNIIKKDDFKYKFLKVILISFFQLILGVSAFSKEVTINKNIPNGEIFEKLNQKIDLNLTFTNQDGKKIKLKDLFVNEEVVIFTLNYFKCTTMCAFQFVNLATTLKKMDWPIGSGFRIATISFDPYDTYEIAKEKQKVWVPKTGQKDAKWDFLVGDSKNINVFLKDLNFYYELDPHTGEYSHGAALFFIKNDGTFYRYLYGIVYEPQDIKNALVESSNGKLGSFFERIYTKFKKFQIQTGKYASLF</sequence>
<dbReference type="PANTHER" id="PTHR12151">
    <property type="entry name" value="ELECTRON TRANSPORT PROTIN SCO1/SENC FAMILY MEMBER"/>
    <property type="match status" value="1"/>
</dbReference>
<dbReference type="PANTHER" id="PTHR12151:SF8">
    <property type="entry name" value="THIOREDOXIN DOMAIN-CONTAINING PROTEIN"/>
    <property type="match status" value="1"/>
</dbReference>
<gene>
    <name evidence="2" type="ORF">GCL60_10740</name>
</gene>
<dbReference type="Proteomes" id="UP000437748">
    <property type="component" value="Unassembled WGS sequence"/>
</dbReference>
<dbReference type="OrthoDB" id="5290199at2"/>
<name>A0A6N6VRG3_9BACT</name>
<evidence type="ECO:0000256" key="1">
    <source>
        <dbReference type="ARBA" id="ARBA00010996"/>
    </source>
</evidence>
<dbReference type="Gene3D" id="3.40.30.10">
    <property type="entry name" value="Glutaredoxin"/>
    <property type="match status" value="1"/>
</dbReference>
<proteinExistence type="inferred from homology"/>
<keyword evidence="3" id="KW-1185">Reference proteome</keyword>
<organism evidence="2 3">
    <name type="scientific">Silvanigrella paludirubra</name>
    <dbReference type="NCBI Taxonomy" id="2499159"/>
    <lineage>
        <taxon>Bacteria</taxon>
        <taxon>Pseudomonadati</taxon>
        <taxon>Bdellovibrionota</taxon>
        <taxon>Oligoflexia</taxon>
        <taxon>Silvanigrellales</taxon>
        <taxon>Silvanigrellaceae</taxon>
        <taxon>Silvanigrella</taxon>
    </lineage>
</organism>
<protein>
    <recommendedName>
        <fullName evidence="4">SCO family protein</fullName>
    </recommendedName>
</protein>
<dbReference type="EMBL" id="WFLM01000004">
    <property type="protein sequence ID" value="KAB8037643.1"/>
    <property type="molecule type" value="Genomic_DNA"/>
</dbReference>
<dbReference type="Pfam" id="PF02630">
    <property type="entry name" value="SCO1-SenC"/>
    <property type="match status" value="1"/>
</dbReference>
<dbReference type="CDD" id="cd02968">
    <property type="entry name" value="SCO"/>
    <property type="match status" value="1"/>
</dbReference>
<dbReference type="SUPFAM" id="SSF52833">
    <property type="entry name" value="Thioredoxin-like"/>
    <property type="match status" value="1"/>
</dbReference>
<dbReference type="AlphaFoldDB" id="A0A6N6VRG3"/>
<dbReference type="RefSeq" id="WP_153420718.1">
    <property type="nucleotide sequence ID" value="NZ_WFLM01000004.1"/>
</dbReference>
<comment type="similarity">
    <text evidence="1">Belongs to the SCO1/2 family.</text>
</comment>
<evidence type="ECO:0000313" key="3">
    <source>
        <dbReference type="Proteomes" id="UP000437748"/>
    </source>
</evidence>
<dbReference type="InterPro" id="IPR003782">
    <property type="entry name" value="SCO1/SenC"/>
</dbReference>
<evidence type="ECO:0000313" key="2">
    <source>
        <dbReference type="EMBL" id="KAB8037643.1"/>
    </source>
</evidence>
<accession>A0A6N6VRG3</accession>